<evidence type="ECO:0000313" key="2">
    <source>
        <dbReference type="Proteomes" id="UP000678393"/>
    </source>
</evidence>
<dbReference type="EMBL" id="CAJHNH020000896">
    <property type="protein sequence ID" value="CAG5120439.1"/>
    <property type="molecule type" value="Genomic_DNA"/>
</dbReference>
<dbReference type="AlphaFoldDB" id="A0A8S3YU99"/>
<accession>A0A8S3YU99</accession>
<dbReference type="OrthoDB" id="6200201at2759"/>
<dbReference type="Proteomes" id="UP000678393">
    <property type="component" value="Unassembled WGS sequence"/>
</dbReference>
<organism evidence="1 2">
    <name type="scientific">Candidula unifasciata</name>
    <dbReference type="NCBI Taxonomy" id="100452"/>
    <lineage>
        <taxon>Eukaryota</taxon>
        <taxon>Metazoa</taxon>
        <taxon>Spiralia</taxon>
        <taxon>Lophotrochozoa</taxon>
        <taxon>Mollusca</taxon>
        <taxon>Gastropoda</taxon>
        <taxon>Heterobranchia</taxon>
        <taxon>Euthyneura</taxon>
        <taxon>Panpulmonata</taxon>
        <taxon>Eupulmonata</taxon>
        <taxon>Stylommatophora</taxon>
        <taxon>Helicina</taxon>
        <taxon>Helicoidea</taxon>
        <taxon>Geomitridae</taxon>
        <taxon>Candidula</taxon>
    </lineage>
</organism>
<reference evidence="1" key="1">
    <citation type="submission" date="2021-04" db="EMBL/GenBank/DDBJ databases">
        <authorList>
            <consortium name="Molecular Ecology Group"/>
        </authorList>
    </citation>
    <scope>NUCLEOTIDE SEQUENCE</scope>
</reference>
<keyword evidence="2" id="KW-1185">Reference proteome</keyword>
<sequence length="55" mass="6095">LAIADLGSLIILVYANVCLTDLDLPFDLFETQYYVAAMPHTIFTRISTMITATIT</sequence>
<feature type="non-terminal residue" evidence="1">
    <location>
        <position position="1"/>
    </location>
</feature>
<name>A0A8S3YU99_9EUPU</name>
<comment type="caution">
    <text evidence="1">The sequence shown here is derived from an EMBL/GenBank/DDBJ whole genome shotgun (WGS) entry which is preliminary data.</text>
</comment>
<protein>
    <submittedName>
        <fullName evidence="1">Uncharacterized protein</fullName>
    </submittedName>
</protein>
<gene>
    <name evidence="1" type="ORF">CUNI_LOCUS5997</name>
</gene>
<feature type="non-terminal residue" evidence="1">
    <location>
        <position position="55"/>
    </location>
</feature>
<evidence type="ECO:0000313" key="1">
    <source>
        <dbReference type="EMBL" id="CAG5120439.1"/>
    </source>
</evidence>
<proteinExistence type="predicted"/>